<dbReference type="PANTHER" id="PTHR14058:SF10">
    <property type="entry name" value="AMYLOID-BETA A4 PRECURSOR PROTEIN-BINDING FAMILY B MEMBER 3"/>
    <property type="match status" value="1"/>
</dbReference>
<evidence type="ECO:0000313" key="7">
    <source>
        <dbReference type="Proteomes" id="UP000472262"/>
    </source>
</evidence>
<feature type="domain" description="PID" evidence="4">
    <location>
        <begin position="256"/>
        <end position="391"/>
    </location>
</feature>
<dbReference type="PROSITE" id="PS50020">
    <property type="entry name" value="WW_DOMAIN_2"/>
    <property type="match status" value="1"/>
</dbReference>
<dbReference type="Gene3D" id="2.30.29.30">
    <property type="entry name" value="Pleckstrin-homology domain (PH domain)/Phosphotyrosine-binding domain (PTB)"/>
    <property type="match status" value="2"/>
</dbReference>
<dbReference type="PROSITE" id="PS01179">
    <property type="entry name" value="PID"/>
    <property type="match status" value="2"/>
</dbReference>
<dbReference type="SUPFAM" id="SSF51045">
    <property type="entry name" value="WW domain"/>
    <property type="match status" value="1"/>
</dbReference>
<dbReference type="InterPro" id="IPR036020">
    <property type="entry name" value="WW_dom_sf"/>
</dbReference>
<dbReference type="Proteomes" id="UP000472262">
    <property type="component" value="Unassembled WGS sequence"/>
</dbReference>
<dbReference type="SUPFAM" id="SSF50729">
    <property type="entry name" value="PH domain-like"/>
    <property type="match status" value="2"/>
</dbReference>
<feature type="domain" description="PID" evidence="4">
    <location>
        <begin position="95"/>
        <end position="222"/>
    </location>
</feature>
<accession>A0A672RTT8</accession>
<proteinExistence type="predicted"/>
<organism evidence="6 7">
    <name type="scientific">Sinocyclocheilus grahami</name>
    <name type="common">Dianchi golden-line fish</name>
    <name type="synonym">Barbus grahami</name>
    <dbReference type="NCBI Taxonomy" id="75366"/>
    <lineage>
        <taxon>Eukaryota</taxon>
        <taxon>Metazoa</taxon>
        <taxon>Chordata</taxon>
        <taxon>Craniata</taxon>
        <taxon>Vertebrata</taxon>
        <taxon>Euteleostomi</taxon>
        <taxon>Actinopterygii</taxon>
        <taxon>Neopterygii</taxon>
        <taxon>Teleostei</taxon>
        <taxon>Ostariophysi</taxon>
        <taxon>Cypriniformes</taxon>
        <taxon>Cyprinidae</taxon>
        <taxon>Cyprininae</taxon>
        <taxon>Sinocyclocheilus</taxon>
    </lineage>
</organism>
<evidence type="ECO:0000256" key="1">
    <source>
        <dbReference type="ARBA" id="ARBA00022737"/>
    </source>
</evidence>
<evidence type="ECO:0000256" key="3">
    <source>
        <dbReference type="SAM" id="SignalP"/>
    </source>
</evidence>
<gene>
    <name evidence="6" type="primary">LOC107588766</name>
</gene>
<dbReference type="InterPro" id="IPR006020">
    <property type="entry name" value="PTB/PI_dom"/>
</dbReference>
<reference evidence="6" key="2">
    <citation type="submission" date="2025-09" db="UniProtKB">
        <authorList>
            <consortium name="Ensembl"/>
        </authorList>
    </citation>
    <scope>IDENTIFICATION</scope>
</reference>
<evidence type="ECO:0000313" key="6">
    <source>
        <dbReference type="Ensembl" id="ENSSGRP00000092817.1"/>
    </source>
</evidence>
<reference evidence="6" key="1">
    <citation type="submission" date="2025-08" db="UniProtKB">
        <authorList>
            <consortium name="Ensembl"/>
        </authorList>
    </citation>
    <scope>IDENTIFICATION</scope>
</reference>
<protein>
    <submittedName>
        <fullName evidence="6">Amyloid beta protein binding family B member 3</fullName>
    </submittedName>
</protein>
<feature type="domain" description="WW" evidence="5">
    <location>
        <begin position="21"/>
        <end position="53"/>
    </location>
</feature>
<dbReference type="CDD" id="cd00201">
    <property type="entry name" value="WW"/>
    <property type="match status" value="1"/>
</dbReference>
<evidence type="ECO:0000259" key="4">
    <source>
        <dbReference type="PROSITE" id="PS01179"/>
    </source>
</evidence>
<dbReference type="Pfam" id="PF00640">
    <property type="entry name" value="PID"/>
    <property type="match status" value="2"/>
</dbReference>
<keyword evidence="7" id="KW-1185">Reference proteome</keyword>
<dbReference type="AlphaFoldDB" id="A0A672RTT8"/>
<dbReference type="Ensembl" id="ENSSGRT00000098783.1">
    <property type="protein sequence ID" value="ENSSGRP00000092817.1"/>
    <property type="gene ID" value="ENSSGRG00000046483.1"/>
</dbReference>
<dbReference type="PANTHER" id="PTHR14058">
    <property type="entry name" value="AMYLOID BETA A4 PRECURSOR PROTEIN-BINDING FAMILY B"/>
    <property type="match status" value="1"/>
</dbReference>
<dbReference type="Pfam" id="PF00397">
    <property type="entry name" value="WW"/>
    <property type="match status" value="1"/>
</dbReference>
<dbReference type="PROSITE" id="PS01159">
    <property type="entry name" value="WW_DOMAIN_1"/>
    <property type="match status" value="1"/>
</dbReference>
<dbReference type="SMART" id="SM00456">
    <property type="entry name" value="WW"/>
    <property type="match status" value="1"/>
</dbReference>
<dbReference type="Gene3D" id="2.20.70.10">
    <property type="match status" value="1"/>
</dbReference>
<name>A0A672RTT8_SINGR</name>
<dbReference type="CDD" id="cd01271">
    <property type="entry name" value="PTB2_Fe65"/>
    <property type="match status" value="1"/>
</dbReference>
<dbReference type="InterPro" id="IPR039576">
    <property type="entry name" value="APBB1/2/3"/>
</dbReference>
<keyword evidence="1" id="KW-0677">Repeat</keyword>
<evidence type="ECO:0000256" key="2">
    <source>
        <dbReference type="SAM" id="MobiDB-lite"/>
    </source>
</evidence>
<dbReference type="CDD" id="cd01272">
    <property type="entry name" value="PTB1_Fe65"/>
    <property type="match status" value="1"/>
</dbReference>
<dbReference type="GO" id="GO:0005634">
    <property type="term" value="C:nucleus"/>
    <property type="evidence" value="ECO:0007669"/>
    <property type="project" value="TreeGrafter"/>
</dbReference>
<dbReference type="SMART" id="SM00462">
    <property type="entry name" value="PTB"/>
    <property type="match status" value="2"/>
</dbReference>
<feature type="chain" id="PRO_5045865378" evidence="3">
    <location>
        <begin position="16"/>
        <end position="452"/>
    </location>
</feature>
<dbReference type="GO" id="GO:0006355">
    <property type="term" value="P:regulation of DNA-templated transcription"/>
    <property type="evidence" value="ECO:0007669"/>
    <property type="project" value="TreeGrafter"/>
</dbReference>
<feature type="signal peptide" evidence="3">
    <location>
        <begin position="1"/>
        <end position="15"/>
    </location>
</feature>
<sequence length="452" mass="50876">MLALFYLNLYVLSSSYLELDSDLPPGWRTIRDSTGTYYWHVPTGTTQWQHPSYSTEEEQNPFNLSPPLLHSFTICLCQSHGPSSDVLCRNYSPCFAVRSLGWVEIPEEELTPGKSSLAVNNCIQQLSHSKAEGRDAVGAWGEGQDMMMVLKKDTLSLMDPVDRSLIHCQPIINIHVWGVGCNNARDFAFVASDKDTCMLKCHVFRCNAPAKTIASALHEMCSKVRSHNPISKTSISPEDLPRQVDFLEAVRQRVQKFEVEYIGNLPVSRAMGMEVLNRAIESIMHSRDRDEWEPIVIRVSDTVLLSIFTFSFPFALFQDGDDPFWECQVRYLTFLGVGHDTHTFAVIVDAGTQRFECHVFWCEPDAGIISEAVQAACMVQYQKCLVAQTPPVRSKMWRAGSKVKRANSLDSSSFPPRHQGHTPSKMASPSMKKGMVAFFETFRNKHSAVPTP</sequence>
<feature type="region of interest" description="Disordered" evidence="2">
    <location>
        <begin position="406"/>
        <end position="429"/>
    </location>
</feature>
<dbReference type="InterPro" id="IPR011993">
    <property type="entry name" value="PH-like_dom_sf"/>
</dbReference>
<dbReference type="InterPro" id="IPR001202">
    <property type="entry name" value="WW_dom"/>
</dbReference>
<evidence type="ECO:0000259" key="5">
    <source>
        <dbReference type="PROSITE" id="PS50020"/>
    </source>
</evidence>
<dbReference type="GO" id="GO:0005737">
    <property type="term" value="C:cytoplasm"/>
    <property type="evidence" value="ECO:0007669"/>
    <property type="project" value="TreeGrafter"/>
</dbReference>
<dbReference type="GO" id="GO:0001540">
    <property type="term" value="F:amyloid-beta binding"/>
    <property type="evidence" value="ECO:0007669"/>
    <property type="project" value="InterPro"/>
</dbReference>
<keyword evidence="3" id="KW-0732">Signal</keyword>